<feature type="domain" description="Potassium channel" evidence="10">
    <location>
        <begin position="142"/>
        <end position="197"/>
    </location>
</feature>
<evidence type="ECO:0000256" key="5">
    <source>
        <dbReference type="ARBA" id="ARBA00023065"/>
    </source>
</evidence>
<dbReference type="GO" id="GO:0022841">
    <property type="term" value="F:potassium ion leak channel activity"/>
    <property type="evidence" value="ECO:0007669"/>
    <property type="project" value="TreeGrafter"/>
</dbReference>
<dbReference type="STRING" id="6265.A0A0B2UI91"/>
<dbReference type="SUPFAM" id="SSF81324">
    <property type="entry name" value="Voltage-gated potassium channels"/>
    <property type="match status" value="2"/>
</dbReference>
<proteinExistence type="inferred from homology"/>
<evidence type="ECO:0000256" key="7">
    <source>
        <dbReference type="ARBA" id="ARBA00023303"/>
    </source>
</evidence>
<evidence type="ECO:0000256" key="6">
    <source>
        <dbReference type="ARBA" id="ARBA00023136"/>
    </source>
</evidence>
<feature type="transmembrane region" description="Helical" evidence="9">
    <location>
        <begin position="279"/>
        <end position="299"/>
    </location>
</feature>
<feature type="transmembrane region" description="Helical" evidence="9">
    <location>
        <begin position="306"/>
        <end position="327"/>
    </location>
</feature>
<sequence>CSRAVVTRLVFNDWRISFDLIFCSACNCHGRRKDRSSAMIAQGIRKLLAAIRDGVHALIPILLLLLYTVLGAMIFYYVEGPNERTELEALKRERAELLESTAYRLNNIRGMKPVRAYNHTVSTLELYRKRLGVSEVNLDDVKWSWWGAVFYALTVYTTIGYGNIYPVTTAGRVITIIYAFIGIPLALISLIALGSLFARICKFLWAIILASLKTSTGIVSKDLEKQVEKLSKATSSPKQESSDESDLLSFPVSFLIGLTFLWVFICAALILAIEDDWNYGTSLYFTLISFTTIGFGDVLPSKPDYMIFVCFCLLIGLALVSTVLTIIQQQIEALASGIDADIDKHYTEALNAAEEEGAITEEEAKLALEQPNGSADQTQSLLENARHPKLAGMQLSEMIARMPLKRRLMYYAMSDRSRNRIAKKAESRMNVRVVGTQTDPQLLQSLVQRFSSDDDVTQLVMHDGSFRTKRGKIHSGKRTLNGKRTLQPTFSSKKRLAAPAMYFLKDAQLWCLRSGLLIAMMMRGDCVFVT</sequence>
<dbReference type="GO" id="GO:0015271">
    <property type="term" value="F:outward rectifier potassium channel activity"/>
    <property type="evidence" value="ECO:0007669"/>
    <property type="project" value="TreeGrafter"/>
</dbReference>
<evidence type="ECO:0000259" key="10">
    <source>
        <dbReference type="Pfam" id="PF07885"/>
    </source>
</evidence>
<evidence type="ECO:0000256" key="1">
    <source>
        <dbReference type="ARBA" id="ARBA00004141"/>
    </source>
</evidence>
<keyword evidence="4 9" id="KW-1133">Transmembrane helix</keyword>
<comment type="similarity">
    <text evidence="8">Belongs to the two pore domain potassium channel (TC 1.A.1.8) family.</text>
</comment>
<accession>A0A0B2UI91</accession>
<gene>
    <name evidence="11" type="primary">twk-18</name>
    <name evidence="11" type="ORF">Tcan_18911</name>
</gene>
<dbReference type="GO" id="GO:0005886">
    <property type="term" value="C:plasma membrane"/>
    <property type="evidence" value="ECO:0007669"/>
    <property type="project" value="TreeGrafter"/>
</dbReference>
<evidence type="ECO:0000313" key="11">
    <source>
        <dbReference type="EMBL" id="KHN70771.1"/>
    </source>
</evidence>
<protein>
    <submittedName>
        <fullName evidence="11">TWiK family of potassium channels protein 18</fullName>
    </submittedName>
</protein>
<keyword evidence="6 9" id="KW-0472">Membrane</keyword>
<feature type="transmembrane region" description="Helical" evidence="9">
    <location>
        <begin position="176"/>
        <end position="197"/>
    </location>
</feature>
<dbReference type="AlphaFoldDB" id="A0A0B2UI91"/>
<dbReference type="Pfam" id="PF07885">
    <property type="entry name" value="Ion_trans_2"/>
    <property type="match status" value="2"/>
</dbReference>
<keyword evidence="5 8" id="KW-0406">Ion transport</keyword>
<evidence type="ECO:0000256" key="4">
    <source>
        <dbReference type="ARBA" id="ARBA00022989"/>
    </source>
</evidence>
<feature type="transmembrane region" description="Helical" evidence="9">
    <location>
        <begin position="143"/>
        <end position="164"/>
    </location>
</feature>
<feature type="non-terminal residue" evidence="11">
    <location>
        <position position="1"/>
    </location>
</feature>
<dbReference type="GO" id="GO:0030322">
    <property type="term" value="P:stabilization of membrane potential"/>
    <property type="evidence" value="ECO:0007669"/>
    <property type="project" value="TreeGrafter"/>
</dbReference>
<feature type="transmembrane region" description="Helical" evidence="9">
    <location>
        <begin position="247"/>
        <end position="273"/>
    </location>
</feature>
<dbReference type="Proteomes" id="UP000031036">
    <property type="component" value="Unassembled WGS sequence"/>
</dbReference>
<name>A0A0B2UI91_TOXCA</name>
<dbReference type="PRINTS" id="PR01333">
    <property type="entry name" value="2POREKCHANEL"/>
</dbReference>
<keyword evidence="3 8" id="KW-0812">Transmembrane</keyword>
<dbReference type="InterPro" id="IPR003280">
    <property type="entry name" value="2pore_dom_K_chnl"/>
</dbReference>
<dbReference type="OrthoDB" id="297496at2759"/>
<dbReference type="OMA" id="FYCMTVY"/>
<keyword evidence="2 8" id="KW-0813">Transport</keyword>
<evidence type="ECO:0000256" key="9">
    <source>
        <dbReference type="SAM" id="Phobius"/>
    </source>
</evidence>
<dbReference type="PANTHER" id="PTHR11003">
    <property type="entry name" value="POTASSIUM CHANNEL, SUBFAMILY K"/>
    <property type="match status" value="1"/>
</dbReference>
<feature type="transmembrane region" description="Helical" evidence="9">
    <location>
        <begin position="55"/>
        <end position="78"/>
    </location>
</feature>
<reference evidence="11 12" key="1">
    <citation type="submission" date="2014-11" db="EMBL/GenBank/DDBJ databases">
        <title>Genetic blueprint of the zoonotic pathogen Toxocara canis.</title>
        <authorList>
            <person name="Zhu X.-Q."/>
            <person name="Korhonen P.K."/>
            <person name="Cai H."/>
            <person name="Young N.D."/>
            <person name="Nejsum P."/>
            <person name="von Samson-Himmelstjerna G."/>
            <person name="Boag P.R."/>
            <person name="Tan P."/>
            <person name="Li Q."/>
            <person name="Min J."/>
            <person name="Yang Y."/>
            <person name="Wang X."/>
            <person name="Fang X."/>
            <person name="Hall R.S."/>
            <person name="Hofmann A."/>
            <person name="Sternberg P.W."/>
            <person name="Jex A.R."/>
            <person name="Gasser R.B."/>
        </authorList>
    </citation>
    <scope>NUCLEOTIDE SEQUENCE [LARGE SCALE GENOMIC DNA]</scope>
    <source>
        <strain evidence="11">PN_DK_2014</strain>
    </source>
</reference>
<evidence type="ECO:0000256" key="2">
    <source>
        <dbReference type="ARBA" id="ARBA00022448"/>
    </source>
</evidence>
<dbReference type="InterPro" id="IPR013099">
    <property type="entry name" value="K_chnl_dom"/>
</dbReference>
<evidence type="ECO:0000313" key="12">
    <source>
        <dbReference type="Proteomes" id="UP000031036"/>
    </source>
</evidence>
<organism evidence="11 12">
    <name type="scientific">Toxocara canis</name>
    <name type="common">Canine roundworm</name>
    <dbReference type="NCBI Taxonomy" id="6265"/>
    <lineage>
        <taxon>Eukaryota</taxon>
        <taxon>Metazoa</taxon>
        <taxon>Ecdysozoa</taxon>
        <taxon>Nematoda</taxon>
        <taxon>Chromadorea</taxon>
        <taxon>Rhabditida</taxon>
        <taxon>Spirurina</taxon>
        <taxon>Ascaridomorpha</taxon>
        <taxon>Ascaridoidea</taxon>
        <taxon>Toxocaridae</taxon>
        <taxon>Toxocara</taxon>
    </lineage>
</organism>
<dbReference type="PANTHER" id="PTHR11003:SF345">
    <property type="entry name" value="TWIK FAMILY OF POTASSIUM CHANNELS PROTEIN 18"/>
    <property type="match status" value="1"/>
</dbReference>
<evidence type="ECO:0000256" key="3">
    <source>
        <dbReference type="ARBA" id="ARBA00022692"/>
    </source>
</evidence>
<dbReference type="Gene3D" id="1.10.287.70">
    <property type="match status" value="1"/>
</dbReference>
<comment type="caution">
    <text evidence="11">The sequence shown here is derived from an EMBL/GenBank/DDBJ whole genome shotgun (WGS) entry which is preliminary data.</text>
</comment>
<evidence type="ECO:0000256" key="8">
    <source>
        <dbReference type="RuleBase" id="RU003857"/>
    </source>
</evidence>
<keyword evidence="7 8" id="KW-0407">Ion channel</keyword>
<comment type="subcellular location">
    <subcellularLocation>
        <location evidence="1">Membrane</location>
        <topology evidence="1">Multi-pass membrane protein</topology>
    </subcellularLocation>
</comment>
<feature type="domain" description="Potassium channel" evidence="10">
    <location>
        <begin position="261"/>
        <end position="331"/>
    </location>
</feature>
<keyword evidence="12" id="KW-1185">Reference proteome</keyword>
<dbReference type="EMBL" id="JPKZ01022849">
    <property type="protein sequence ID" value="KHN70771.1"/>
    <property type="molecule type" value="Genomic_DNA"/>
</dbReference>